<evidence type="ECO:0000313" key="8">
    <source>
        <dbReference type="EMBL" id="SFI91680.1"/>
    </source>
</evidence>
<dbReference type="Pfam" id="PF01258">
    <property type="entry name" value="zf-dskA_traR"/>
    <property type="match status" value="1"/>
</dbReference>
<name>A0A1I3M4E7_9RHOB</name>
<dbReference type="AlphaFoldDB" id="A0A1I3M4E7"/>
<keyword evidence="5" id="KW-0175">Coiled coil</keyword>
<sequence length="111" mass="12416">MINLETRRAQLLDRKAELTERLTEIDAELDAHQSKDWEELATEREADEVLEGMGASGKAEIVMINAALARIDEGEYGYCARCGEEISAERLDVLPYTPMCRDCAARTGKSH</sequence>
<evidence type="ECO:0000259" key="6">
    <source>
        <dbReference type="Pfam" id="PF01258"/>
    </source>
</evidence>
<dbReference type="RefSeq" id="WP_090058962.1">
    <property type="nucleotide sequence ID" value="NZ_FORH01000001.1"/>
</dbReference>
<dbReference type="Gene3D" id="1.20.120.910">
    <property type="entry name" value="DksA, coiled-coil domain"/>
    <property type="match status" value="1"/>
</dbReference>
<evidence type="ECO:0000256" key="4">
    <source>
        <dbReference type="PROSITE-ProRule" id="PRU00510"/>
    </source>
</evidence>
<feature type="coiled-coil region" evidence="5">
    <location>
        <begin position="1"/>
        <end position="35"/>
    </location>
</feature>
<dbReference type="InterPro" id="IPR037187">
    <property type="entry name" value="DnaK_N"/>
</dbReference>
<evidence type="ECO:0000256" key="1">
    <source>
        <dbReference type="ARBA" id="ARBA00022723"/>
    </source>
</evidence>
<feature type="domain" description="Zinc finger DksA/TraR C4-type" evidence="6">
    <location>
        <begin position="74"/>
        <end position="106"/>
    </location>
</feature>
<protein>
    <submittedName>
        <fullName evidence="8">Transcriptional regulator, TraR/DksA family</fullName>
    </submittedName>
</protein>
<evidence type="ECO:0000259" key="7">
    <source>
        <dbReference type="Pfam" id="PF21173"/>
    </source>
</evidence>
<evidence type="ECO:0000256" key="3">
    <source>
        <dbReference type="ARBA" id="ARBA00022833"/>
    </source>
</evidence>
<proteinExistence type="predicted"/>
<dbReference type="PANTHER" id="PTHR33823">
    <property type="entry name" value="RNA POLYMERASE-BINDING TRANSCRIPTION FACTOR DKSA-RELATED"/>
    <property type="match status" value="1"/>
</dbReference>
<dbReference type="InterPro" id="IPR048487">
    <property type="entry name" value="DksA-like_N"/>
</dbReference>
<dbReference type="Pfam" id="PF21173">
    <property type="entry name" value="DksA-like_N"/>
    <property type="match status" value="1"/>
</dbReference>
<organism evidence="8 9">
    <name type="scientific">Celeribacter neptunius</name>
    <dbReference type="NCBI Taxonomy" id="588602"/>
    <lineage>
        <taxon>Bacteria</taxon>
        <taxon>Pseudomonadati</taxon>
        <taxon>Pseudomonadota</taxon>
        <taxon>Alphaproteobacteria</taxon>
        <taxon>Rhodobacterales</taxon>
        <taxon>Roseobacteraceae</taxon>
        <taxon>Celeribacter</taxon>
    </lineage>
</organism>
<feature type="zinc finger region" description="dksA C4-type" evidence="4">
    <location>
        <begin position="79"/>
        <end position="103"/>
    </location>
</feature>
<feature type="domain" description="DnaK suppressor protein-like N-terminal" evidence="7">
    <location>
        <begin position="9"/>
        <end position="71"/>
    </location>
</feature>
<keyword evidence="3" id="KW-0862">Zinc</keyword>
<dbReference type="PANTHER" id="PTHR33823:SF4">
    <property type="entry name" value="GENERAL STRESS PROTEIN 16O"/>
    <property type="match status" value="1"/>
</dbReference>
<evidence type="ECO:0000256" key="5">
    <source>
        <dbReference type="SAM" id="Coils"/>
    </source>
</evidence>
<dbReference type="SUPFAM" id="SSF57716">
    <property type="entry name" value="Glucocorticoid receptor-like (DNA-binding domain)"/>
    <property type="match status" value="1"/>
</dbReference>
<accession>A0A1I3M4E7</accession>
<dbReference type="PROSITE" id="PS51128">
    <property type="entry name" value="ZF_DKSA_2"/>
    <property type="match status" value="1"/>
</dbReference>
<keyword evidence="2" id="KW-0863">Zinc-finger</keyword>
<dbReference type="OrthoDB" id="1121111at2"/>
<dbReference type="EMBL" id="FORH01000001">
    <property type="protein sequence ID" value="SFI91680.1"/>
    <property type="molecule type" value="Genomic_DNA"/>
</dbReference>
<gene>
    <name evidence="8" type="ORF">SAMN04487991_1237</name>
</gene>
<keyword evidence="9" id="KW-1185">Reference proteome</keyword>
<evidence type="ECO:0000256" key="2">
    <source>
        <dbReference type="ARBA" id="ARBA00022771"/>
    </source>
</evidence>
<dbReference type="InterPro" id="IPR000962">
    <property type="entry name" value="Znf_DskA_TraR"/>
</dbReference>
<keyword evidence="1" id="KW-0479">Metal-binding</keyword>
<dbReference type="GO" id="GO:0008270">
    <property type="term" value="F:zinc ion binding"/>
    <property type="evidence" value="ECO:0007669"/>
    <property type="project" value="UniProtKB-KW"/>
</dbReference>
<dbReference type="SUPFAM" id="SSF109635">
    <property type="entry name" value="DnaK suppressor protein DksA, alpha-hairpin domain"/>
    <property type="match status" value="1"/>
</dbReference>
<reference evidence="9" key="1">
    <citation type="submission" date="2016-10" db="EMBL/GenBank/DDBJ databases">
        <authorList>
            <person name="Varghese N."/>
            <person name="Submissions S."/>
        </authorList>
    </citation>
    <scope>NUCLEOTIDE SEQUENCE [LARGE SCALE GENOMIC DNA]</scope>
    <source>
        <strain evidence="9">DSM 26471</strain>
    </source>
</reference>
<evidence type="ECO:0000313" key="9">
    <source>
        <dbReference type="Proteomes" id="UP000199630"/>
    </source>
</evidence>
<dbReference type="STRING" id="588602.SAMN04487991_1237"/>
<dbReference type="Proteomes" id="UP000199630">
    <property type="component" value="Unassembled WGS sequence"/>
</dbReference>